<organism evidence="3 4">
    <name type="scientific">Isoptericola cucumis</name>
    <dbReference type="NCBI Taxonomy" id="1776856"/>
    <lineage>
        <taxon>Bacteria</taxon>
        <taxon>Bacillati</taxon>
        <taxon>Actinomycetota</taxon>
        <taxon>Actinomycetes</taxon>
        <taxon>Micrococcales</taxon>
        <taxon>Promicromonosporaceae</taxon>
        <taxon>Isoptericola</taxon>
    </lineage>
</organism>
<evidence type="ECO:0000313" key="4">
    <source>
        <dbReference type="Proteomes" id="UP000632535"/>
    </source>
</evidence>
<dbReference type="PANTHER" id="PTHR43300:SF11">
    <property type="entry name" value="ACETYLTRANSFERASE RV3034C-RELATED"/>
    <property type="match status" value="1"/>
</dbReference>
<sequence>MTAVPDPDRLTPSTRDDLTNVVFLRNQVTSPFLEVGEFTYYDDEGTRPPFEQANVRYLYGPQRLVIGRFTTIAPGASFLMPGGNHPMVGPSTYPFTMFGGAWADATLDTFLAIEQPGDTVVGNDVWIGRDATVLPGVTIGDGAVVGAHAVVTKDVGPYEVVAGNPARVVRSRFSDEDVARLLRARWWDWPVERITAHAATIMAGTPAELERIADAG</sequence>
<dbReference type="EMBL" id="BMDG01000012">
    <property type="protein sequence ID" value="GGI10665.1"/>
    <property type="molecule type" value="Genomic_DNA"/>
</dbReference>
<gene>
    <name evidence="3" type="ORF">GCM10007368_32360</name>
</gene>
<dbReference type="RefSeq" id="WP_188524758.1">
    <property type="nucleotide sequence ID" value="NZ_BMDG01000012.1"/>
</dbReference>
<protein>
    <submittedName>
        <fullName evidence="3">Acetyltransferase</fullName>
    </submittedName>
</protein>
<dbReference type="Pfam" id="PF00132">
    <property type="entry name" value="Hexapep"/>
    <property type="match status" value="1"/>
</dbReference>
<dbReference type="SUPFAM" id="SSF51161">
    <property type="entry name" value="Trimeric LpxA-like enzymes"/>
    <property type="match status" value="1"/>
</dbReference>
<reference evidence="4" key="1">
    <citation type="journal article" date="2019" name="Int. J. Syst. Evol. Microbiol.">
        <title>The Global Catalogue of Microorganisms (GCM) 10K type strain sequencing project: providing services to taxonomists for standard genome sequencing and annotation.</title>
        <authorList>
            <consortium name="The Broad Institute Genomics Platform"/>
            <consortium name="The Broad Institute Genome Sequencing Center for Infectious Disease"/>
            <person name="Wu L."/>
            <person name="Ma J."/>
        </authorList>
    </citation>
    <scope>NUCLEOTIDE SEQUENCE [LARGE SCALE GENOMIC DNA]</scope>
    <source>
        <strain evidence="4">CCM 8653</strain>
    </source>
</reference>
<proteinExistence type="predicted"/>
<dbReference type="InterPro" id="IPR018357">
    <property type="entry name" value="Hexapep_transf_CS"/>
</dbReference>
<dbReference type="PROSITE" id="PS00101">
    <property type="entry name" value="HEXAPEP_TRANSFERASES"/>
    <property type="match status" value="1"/>
</dbReference>
<evidence type="ECO:0000313" key="3">
    <source>
        <dbReference type="EMBL" id="GGI10665.1"/>
    </source>
</evidence>
<name>A0ABQ2B8Q8_9MICO</name>
<dbReference type="PANTHER" id="PTHR43300">
    <property type="entry name" value="ACETYLTRANSFERASE"/>
    <property type="match status" value="1"/>
</dbReference>
<dbReference type="InterPro" id="IPR050179">
    <property type="entry name" value="Trans_hexapeptide_repeat"/>
</dbReference>
<accession>A0ABQ2B8Q8</accession>
<dbReference type="InterPro" id="IPR001451">
    <property type="entry name" value="Hexapep"/>
</dbReference>
<dbReference type="Proteomes" id="UP000632535">
    <property type="component" value="Unassembled WGS sequence"/>
</dbReference>
<comment type="caution">
    <text evidence="3">The sequence shown here is derived from an EMBL/GenBank/DDBJ whole genome shotgun (WGS) entry which is preliminary data.</text>
</comment>
<evidence type="ECO:0000256" key="1">
    <source>
        <dbReference type="ARBA" id="ARBA00022679"/>
    </source>
</evidence>
<evidence type="ECO:0000256" key="2">
    <source>
        <dbReference type="ARBA" id="ARBA00022737"/>
    </source>
</evidence>
<keyword evidence="1" id="KW-0808">Transferase</keyword>
<dbReference type="Gene3D" id="2.160.10.10">
    <property type="entry name" value="Hexapeptide repeat proteins"/>
    <property type="match status" value="1"/>
</dbReference>
<dbReference type="InterPro" id="IPR011004">
    <property type="entry name" value="Trimer_LpxA-like_sf"/>
</dbReference>
<dbReference type="CDD" id="cd03349">
    <property type="entry name" value="LbH_XAT"/>
    <property type="match status" value="1"/>
</dbReference>
<keyword evidence="4" id="KW-1185">Reference proteome</keyword>
<keyword evidence="2" id="KW-0677">Repeat</keyword>